<dbReference type="PANTHER" id="PTHR30055:SF234">
    <property type="entry name" value="HTH-TYPE TRANSCRIPTIONAL REGULATOR BETI"/>
    <property type="match status" value="1"/>
</dbReference>
<proteinExistence type="predicted"/>
<feature type="domain" description="HTH tetR-type" evidence="5">
    <location>
        <begin position="16"/>
        <end position="74"/>
    </location>
</feature>
<keyword evidence="2 4" id="KW-0238">DNA-binding</keyword>
<feature type="DNA-binding region" description="H-T-H motif" evidence="4">
    <location>
        <begin position="37"/>
        <end position="56"/>
    </location>
</feature>
<evidence type="ECO:0000313" key="7">
    <source>
        <dbReference type="Proteomes" id="UP001284601"/>
    </source>
</evidence>
<dbReference type="InterPro" id="IPR050109">
    <property type="entry name" value="HTH-type_TetR-like_transc_reg"/>
</dbReference>
<accession>A0ABU4HSA9</accession>
<dbReference type="PROSITE" id="PS50977">
    <property type="entry name" value="HTH_TETR_2"/>
    <property type="match status" value="1"/>
</dbReference>
<evidence type="ECO:0000256" key="2">
    <source>
        <dbReference type="ARBA" id="ARBA00023125"/>
    </source>
</evidence>
<protein>
    <submittedName>
        <fullName evidence="6">Helix-turn-helix domain-containing protein</fullName>
    </submittedName>
</protein>
<evidence type="ECO:0000256" key="3">
    <source>
        <dbReference type="ARBA" id="ARBA00023163"/>
    </source>
</evidence>
<organism evidence="6 7">
    <name type="scientific">Conexibacter stalactiti</name>
    <dbReference type="NCBI Taxonomy" id="1940611"/>
    <lineage>
        <taxon>Bacteria</taxon>
        <taxon>Bacillati</taxon>
        <taxon>Actinomycetota</taxon>
        <taxon>Thermoleophilia</taxon>
        <taxon>Solirubrobacterales</taxon>
        <taxon>Conexibacteraceae</taxon>
        <taxon>Conexibacter</taxon>
    </lineage>
</organism>
<keyword evidence="3" id="KW-0804">Transcription</keyword>
<dbReference type="Proteomes" id="UP001284601">
    <property type="component" value="Unassembled WGS sequence"/>
</dbReference>
<dbReference type="PANTHER" id="PTHR30055">
    <property type="entry name" value="HTH-TYPE TRANSCRIPTIONAL REGULATOR RUTR"/>
    <property type="match status" value="1"/>
</dbReference>
<dbReference type="EMBL" id="JAWSTH010000050">
    <property type="protein sequence ID" value="MDW5596217.1"/>
    <property type="molecule type" value="Genomic_DNA"/>
</dbReference>
<name>A0ABU4HSA9_9ACTN</name>
<dbReference type="InterPro" id="IPR001647">
    <property type="entry name" value="HTH_TetR"/>
</dbReference>
<evidence type="ECO:0000256" key="1">
    <source>
        <dbReference type="ARBA" id="ARBA00023015"/>
    </source>
</evidence>
<evidence type="ECO:0000313" key="6">
    <source>
        <dbReference type="EMBL" id="MDW5596217.1"/>
    </source>
</evidence>
<dbReference type="Gene3D" id="1.10.357.10">
    <property type="entry name" value="Tetracycline Repressor, domain 2"/>
    <property type="match status" value="1"/>
</dbReference>
<evidence type="ECO:0000259" key="5">
    <source>
        <dbReference type="PROSITE" id="PS50977"/>
    </source>
</evidence>
<dbReference type="SUPFAM" id="SSF46689">
    <property type="entry name" value="Homeodomain-like"/>
    <property type="match status" value="1"/>
</dbReference>
<keyword evidence="1" id="KW-0805">Transcription regulation</keyword>
<gene>
    <name evidence="6" type="ORF">R7226_17850</name>
</gene>
<comment type="caution">
    <text evidence="6">The sequence shown here is derived from an EMBL/GenBank/DDBJ whole genome shotgun (WGS) entry which is preliminary data.</text>
</comment>
<keyword evidence="7" id="KW-1185">Reference proteome</keyword>
<dbReference type="RefSeq" id="WP_318598598.1">
    <property type="nucleotide sequence ID" value="NZ_JAWSTH010000050.1"/>
</dbReference>
<evidence type="ECO:0000256" key="4">
    <source>
        <dbReference type="PROSITE-ProRule" id="PRU00335"/>
    </source>
</evidence>
<reference evidence="7" key="1">
    <citation type="submission" date="2023-07" db="EMBL/GenBank/DDBJ databases">
        <title>Conexibacter stalactiti sp. nov., isolated from stalactites in a lava cave and emended description of the genus Conexibacter.</title>
        <authorList>
            <person name="Lee S.D."/>
        </authorList>
    </citation>
    <scope>NUCLEOTIDE SEQUENCE [LARGE SCALE GENOMIC DNA]</scope>
    <source>
        <strain evidence="7">KCTC 39840</strain>
    </source>
</reference>
<sequence>MTSPPPDPPTGRADAQRNRERVLEAVFALSGDLRDLSLDDIARQAGVGRSTLFRHFPTREELLLAATLRAIEEGREIARAVVADGGTAAEVFVRLSRDIARLAARFRVLHADRQLAARLVEPASADDPLLTWIVAAQARGELRRELTPRWIMEMLIALAMASADQLRDPGQDEAVVAAMLAQTLIGAFVAPTGAAGAPAGDDS</sequence>
<dbReference type="InterPro" id="IPR009057">
    <property type="entry name" value="Homeodomain-like_sf"/>
</dbReference>
<dbReference type="Pfam" id="PF00440">
    <property type="entry name" value="TetR_N"/>
    <property type="match status" value="1"/>
</dbReference>